<organism evidence="7 8">
    <name type="scientific">Hymenobacter bucti</name>
    <dbReference type="NCBI Taxonomy" id="1844114"/>
    <lineage>
        <taxon>Bacteria</taxon>
        <taxon>Pseudomonadati</taxon>
        <taxon>Bacteroidota</taxon>
        <taxon>Cytophagia</taxon>
        <taxon>Cytophagales</taxon>
        <taxon>Hymenobacteraceae</taxon>
        <taxon>Hymenobacter</taxon>
    </lineage>
</organism>
<dbReference type="NCBIfam" id="TIGR02985">
    <property type="entry name" value="Sig70_bacteroi1"/>
    <property type="match status" value="1"/>
</dbReference>
<proteinExistence type="inferred from homology"/>
<protein>
    <submittedName>
        <fullName evidence="7">RNA polymerase sigma factor</fullName>
    </submittedName>
</protein>
<dbReference type="EMBL" id="JBHUFD010000005">
    <property type="protein sequence ID" value="MFD1873326.1"/>
    <property type="molecule type" value="Genomic_DNA"/>
</dbReference>
<gene>
    <name evidence="7" type="ORF">ACFSDX_12860</name>
</gene>
<dbReference type="InterPro" id="IPR013249">
    <property type="entry name" value="RNA_pol_sigma70_r4_t2"/>
</dbReference>
<dbReference type="SUPFAM" id="SSF88659">
    <property type="entry name" value="Sigma3 and sigma4 domains of RNA polymerase sigma factors"/>
    <property type="match status" value="1"/>
</dbReference>
<evidence type="ECO:0000313" key="7">
    <source>
        <dbReference type="EMBL" id="MFD1873326.1"/>
    </source>
</evidence>
<evidence type="ECO:0000256" key="4">
    <source>
        <dbReference type="ARBA" id="ARBA00023163"/>
    </source>
</evidence>
<dbReference type="SUPFAM" id="SSF88946">
    <property type="entry name" value="Sigma2 domain of RNA polymerase sigma factors"/>
    <property type="match status" value="1"/>
</dbReference>
<dbReference type="Pfam" id="PF04542">
    <property type="entry name" value="Sigma70_r2"/>
    <property type="match status" value="1"/>
</dbReference>
<dbReference type="InterPro" id="IPR007627">
    <property type="entry name" value="RNA_pol_sigma70_r2"/>
</dbReference>
<dbReference type="Pfam" id="PF08281">
    <property type="entry name" value="Sigma70_r4_2"/>
    <property type="match status" value="1"/>
</dbReference>
<evidence type="ECO:0000256" key="3">
    <source>
        <dbReference type="ARBA" id="ARBA00023082"/>
    </source>
</evidence>
<dbReference type="RefSeq" id="WP_382314078.1">
    <property type="nucleotide sequence ID" value="NZ_JBHUFD010000005.1"/>
</dbReference>
<dbReference type="InterPro" id="IPR013324">
    <property type="entry name" value="RNA_pol_sigma_r3/r4-like"/>
</dbReference>
<dbReference type="Gene3D" id="1.10.1740.10">
    <property type="match status" value="1"/>
</dbReference>
<accession>A0ABW4QVZ7</accession>
<comment type="caution">
    <text evidence="7">The sequence shown here is derived from an EMBL/GenBank/DDBJ whole genome shotgun (WGS) entry which is preliminary data.</text>
</comment>
<keyword evidence="4" id="KW-0804">Transcription</keyword>
<keyword evidence="2" id="KW-0805">Transcription regulation</keyword>
<dbReference type="InterPro" id="IPR036388">
    <property type="entry name" value="WH-like_DNA-bd_sf"/>
</dbReference>
<evidence type="ECO:0000256" key="2">
    <source>
        <dbReference type="ARBA" id="ARBA00023015"/>
    </source>
</evidence>
<dbReference type="NCBIfam" id="TIGR02937">
    <property type="entry name" value="sigma70-ECF"/>
    <property type="match status" value="1"/>
</dbReference>
<dbReference type="PANTHER" id="PTHR43133">
    <property type="entry name" value="RNA POLYMERASE ECF-TYPE SIGMA FACTO"/>
    <property type="match status" value="1"/>
</dbReference>
<name>A0ABW4QVZ7_9BACT</name>
<evidence type="ECO:0000259" key="6">
    <source>
        <dbReference type="Pfam" id="PF08281"/>
    </source>
</evidence>
<feature type="domain" description="RNA polymerase sigma-70 region 2" evidence="5">
    <location>
        <begin position="32"/>
        <end position="97"/>
    </location>
</feature>
<feature type="domain" description="RNA polymerase sigma factor 70 region 4 type 2" evidence="6">
    <location>
        <begin position="129"/>
        <end position="179"/>
    </location>
</feature>
<dbReference type="InterPro" id="IPR013325">
    <property type="entry name" value="RNA_pol_sigma_r2"/>
</dbReference>
<evidence type="ECO:0000259" key="5">
    <source>
        <dbReference type="Pfam" id="PF04542"/>
    </source>
</evidence>
<dbReference type="InterPro" id="IPR039425">
    <property type="entry name" value="RNA_pol_sigma-70-like"/>
</dbReference>
<dbReference type="InterPro" id="IPR014327">
    <property type="entry name" value="RNA_pol_sigma70_bacteroid"/>
</dbReference>
<evidence type="ECO:0000313" key="8">
    <source>
        <dbReference type="Proteomes" id="UP001597197"/>
    </source>
</evidence>
<dbReference type="InterPro" id="IPR014284">
    <property type="entry name" value="RNA_pol_sigma-70_dom"/>
</dbReference>
<comment type="similarity">
    <text evidence="1">Belongs to the sigma-70 factor family. ECF subfamily.</text>
</comment>
<reference evidence="8" key="1">
    <citation type="journal article" date="2019" name="Int. J. Syst. Evol. Microbiol.">
        <title>The Global Catalogue of Microorganisms (GCM) 10K type strain sequencing project: providing services to taxonomists for standard genome sequencing and annotation.</title>
        <authorList>
            <consortium name="The Broad Institute Genomics Platform"/>
            <consortium name="The Broad Institute Genome Sequencing Center for Infectious Disease"/>
            <person name="Wu L."/>
            <person name="Ma J."/>
        </authorList>
    </citation>
    <scope>NUCLEOTIDE SEQUENCE [LARGE SCALE GENOMIC DNA]</scope>
    <source>
        <strain evidence="8">CGMCC 1.15795</strain>
    </source>
</reference>
<dbReference type="PANTHER" id="PTHR43133:SF46">
    <property type="entry name" value="RNA POLYMERASE SIGMA-70 FACTOR ECF SUBFAMILY"/>
    <property type="match status" value="1"/>
</dbReference>
<evidence type="ECO:0000256" key="1">
    <source>
        <dbReference type="ARBA" id="ARBA00010641"/>
    </source>
</evidence>
<keyword evidence="8" id="KW-1185">Reference proteome</keyword>
<dbReference type="Proteomes" id="UP001597197">
    <property type="component" value="Unassembled WGS sequence"/>
</dbReference>
<dbReference type="Gene3D" id="1.10.10.10">
    <property type="entry name" value="Winged helix-like DNA-binding domain superfamily/Winged helix DNA-binding domain"/>
    <property type="match status" value="1"/>
</dbReference>
<keyword evidence="3" id="KW-0731">Sigma factor</keyword>
<sequence>MKTLPLRVYASWTDVALLEALRADDRAAFAELYERYWHRVFGLAYRRLGSRETAEELVQDLFAALWHKRQAHNIEHLEHYLLTAISRRVIGHLRAHRVREAYADYCRWHQAEATQETEQTLAAADLSDAFSNALLRLPEQSREIFRLSRLEHFSVHEIAQQLNLSAKAVEYHLTKSLRLLRLHLKDFVLLMVLFCAGLLG</sequence>